<evidence type="ECO:0000313" key="2">
    <source>
        <dbReference type="EMBL" id="SHI92641.1"/>
    </source>
</evidence>
<dbReference type="AlphaFoldDB" id="A0A1M6F4P4"/>
<dbReference type="PANTHER" id="PTHR33525:SF3">
    <property type="entry name" value="RIBONUCLEASE Y"/>
    <property type="match status" value="1"/>
</dbReference>
<dbReference type="EMBL" id="FQZU01000003">
    <property type="protein sequence ID" value="SHI92641.1"/>
    <property type="molecule type" value="Genomic_DNA"/>
</dbReference>
<evidence type="ECO:0000259" key="1">
    <source>
        <dbReference type="PROSITE" id="PS51833"/>
    </source>
</evidence>
<dbReference type="RefSeq" id="WP_073472958.1">
    <property type="nucleotide sequence ID" value="NZ_FQZU01000003.1"/>
</dbReference>
<dbReference type="InterPro" id="IPR052340">
    <property type="entry name" value="RNase_Y/CdgJ"/>
</dbReference>
<dbReference type="Proteomes" id="UP000183994">
    <property type="component" value="Unassembled WGS sequence"/>
</dbReference>
<dbReference type="CDD" id="cd00077">
    <property type="entry name" value="HDc"/>
    <property type="match status" value="1"/>
</dbReference>
<dbReference type="InterPro" id="IPR003607">
    <property type="entry name" value="HD/PDEase_dom"/>
</dbReference>
<dbReference type="OrthoDB" id="9803649at2"/>
<dbReference type="PROSITE" id="PS51833">
    <property type="entry name" value="HDOD"/>
    <property type="match status" value="1"/>
</dbReference>
<proteinExistence type="predicted"/>
<evidence type="ECO:0000313" key="3">
    <source>
        <dbReference type="Proteomes" id="UP000183994"/>
    </source>
</evidence>
<dbReference type="PANTHER" id="PTHR33525">
    <property type="match status" value="1"/>
</dbReference>
<sequence length="290" mass="31185">MAIPPDIKDSIAKVKPLSQSAVRLMSIMADPDHTVAQIAAVVESDPILTGNVLRVVNSPAFGLRAKISTVARAVSYTGGNMVVGLALHLCASGIFNNPLDGYESQRGSLWRHCLFTAIASREIARFSGGKADPEVAYTAGLLHDIGKAVMSAPLGDSARKIVAIADKGEMRDFVAGEAKAVGTDHPEVGEAIAMHWSLPGPLREVIRHHHAPSKAKEEYRTLVYAVHLGDFIAMMSGTGTGADTMLYLLDHDYRNFIDVSAAELEKVILDAGQEYQQVVESMFGSEEEMQ</sequence>
<dbReference type="Pfam" id="PF08668">
    <property type="entry name" value="HDOD"/>
    <property type="match status" value="1"/>
</dbReference>
<dbReference type="SMART" id="SM00471">
    <property type="entry name" value="HDc"/>
    <property type="match status" value="1"/>
</dbReference>
<dbReference type="NCBIfam" id="TIGR00277">
    <property type="entry name" value="HDIG"/>
    <property type="match status" value="1"/>
</dbReference>
<dbReference type="STRING" id="1121393.SAMN02745216_00722"/>
<name>A0A1M6F4P4_9BACT</name>
<dbReference type="InterPro" id="IPR006675">
    <property type="entry name" value="HDIG_dom"/>
</dbReference>
<dbReference type="SUPFAM" id="SSF109604">
    <property type="entry name" value="HD-domain/PDEase-like"/>
    <property type="match status" value="1"/>
</dbReference>
<keyword evidence="3" id="KW-1185">Reference proteome</keyword>
<feature type="domain" description="HDOD" evidence="1">
    <location>
        <begin position="14"/>
        <end position="212"/>
    </location>
</feature>
<gene>
    <name evidence="2" type="ORF">SAMN02745216_00722</name>
</gene>
<dbReference type="InterPro" id="IPR013976">
    <property type="entry name" value="HDOD"/>
</dbReference>
<dbReference type="Gene3D" id="1.10.3210.10">
    <property type="entry name" value="Hypothetical protein af1432"/>
    <property type="match status" value="1"/>
</dbReference>
<protein>
    <submittedName>
        <fullName evidence="2">HDIG domain-containing protein</fullName>
    </submittedName>
</protein>
<accession>A0A1M6F4P4</accession>
<organism evidence="2 3">
    <name type="scientific">Desulfatibacillum alkenivorans DSM 16219</name>
    <dbReference type="NCBI Taxonomy" id="1121393"/>
    <lineage>
        <taxon>Bacteria</taxon>
        <taxon>Pseudomonadati</taxon>
        <taxon>Thermodesulfobacteriota</taxon>
        <taxon>Desulfobacteria</taxon>
        <taxon>Desulfobacterales</taxon>
        <taxon>Desulfatibacillaceae</taxon>
        <taxon>Desulfatibacillum</taxon>
    </lineage>
</organism>
<reference evidence="3" key="1">
    <citation type="submission" date="2016-11" db="EMBL/GenBank/DDBJ databases">
        <authorList>
            <person name="Varghese N."/>
            <person name="Submissions S."/>
        </authorList>
    </citation>
    <scope>NUCLEOTIDE SEQUENCE [LARGE SCALE GENOMIC DNA]</scope>
    <source>
        <strain evidence="3">DSM 16219</strain>
    </source>
</reference>